<organism evidence="1 2">
    <name type="scientific">Leptospira stimsonii</name>
    <dbReference type="NCBI Taxonomy" id="2202203"/>
    <lineage>
        <taxon>Bacteria</taxon>
        <taxon>Pseudomonadati</taxon>
        <taxon>Spirochaetota</taxon>
        <taxon>Spirochaetia</taxon>
        <taxon>Leptospirales</taxon>
        <taxon>Leptospiraceae</taxon>
        <taxon>Leptospira</taxon>
    </lineage>
</organism>
<protein>
    <submittedName>
        <fullName evidence="1">Uncharacterized protein</fullName>
    </submittedName>
</protein>
<accession>A0A396YUV4</accession>
<evidence type="ECO:0000313" key="1">
    <source>
        <dbReference type="EMBL" id="RHX87022.1"/>
    </source>
</evidence>
<dbReference type="Proteomes" id="UP000265798">
    <property type="component" value="Unassembled WGS sequence"/>
</dbReference>
<dbReference type="EMBL" id="QHCT01000006">
    <property type="protein sequence ID" value="RHX87022.1"/>
    <property type="molecule type" value="Genomic_DNA"/>
</dbReference>
<dbReference type="AlphaFoldDB" id="A0A396YUV4"/>
<comment type="caution">
    <text evidence="1">The sequence shown here is derived from an EMBL/GenBank/DDBJ whole genome shotgun (WGS) entry which is preliminary data.</text>
</comment>
<reference evidence="2" key="1">
    <citation type="submission" date="2018-05" db="EMBL/GenBank/DDBJ databases">
        <title>Leptospira yasudae sp. nov. and Leptospira stimsonii sp. nov., two pathogenic species of the genus Leptospira isolated from environmental sources.</title>
        <authorList>
            <person name="Casanovas-Massana A."/>
            <person name="Hamond C."/>
            <person name="Santos L.A."/>
            <person name="Hacker K.P."/>
            <person name="Balassiano I."/>
            <person name="Medeiros M.A."/>
            <person name="Reis M.G."/>
            <person name="Ko A.I."/>
            <person name="Wunder E.A."/>
        </authorList>
    </citation>
    <scope>NUCLEOTIDE SEQUENCE [LARGE SCALE GENOMIC DNA]</scope>
    <source>
        <strain evidence="2">Yale</strain>
    </source>
</reference>
<proteinExistence type="predicted"/>
<evidence type="ECO:0000313" key="2">
    <source>
        <dbReference type="Proteomes" id="UP000265798"/>
    </source>
</evidence>
<sequence>MKNFVFSRGSYFLASSERFSPLRCDLRSLFLIVNHDLTSEISSWEKKEKRFRVYNLTGKL</sequence>
<gene>
    <name evidence="1" type="ORF">DLM75_18775</name>
</gene>
<name>A0A396YUV4_9LEPT</name>